<sequence>MACKCNYLTLPHLFISAECKMESHLRQKSQTLLKQLKLSQQLLNSEIDLHDAPCEAVPRSVNFSRNDDSFILKPAYARSKLLGAAKLASDDPAMVKGRNKSRQDIMKNKENMFGSNDHAEILGSSKNYSKTSSLLHNAESDSRLRDTERNNQKTHQDILDNKDAVISSSWQPATPNTQRRRNLIDRHIHVSTKLDAKELRDLNKERLLNFSYSEVNSDDAVLDTSDGRDPQSCRNQQILKSAGKSEQQFKVIKSDGNSEHQLKTSTLNGDSEHDTVTVSSTIQTGEHEKENADEAGKEKKAGARIDRENFKKQLEDDGNNRKLNNFIRDTTVKPKSLLNSTSYSLHNLSTSKRNASSVRFDMSGDTQESLPDQRMLGYDWIAALLDNDSALVDQSESFFNELREFRKAYKDECSNRFYMEGPHTLVDFEPQPVVEALKEPKVEPYVVNERLFPEPLNNGLIDYEDSNRRAREPTSENPRFVRVSIPRSTLQSPQRWKPHRRGSFGSGDSCSLKDHCLLGWENRVPTVIPTARYVDLKTAAGTGKDYQKITLAEAEKQASQHSYSHWPFERTAPRLDLLHLWQKHYSDAARNMTMPASTNNSNSTTRSNSGMDSVKRATDQLLNSTYATMYEMERLKEERRLEGMIKQQQKN</sequence>
<dbReference type="GO" id="GO:0010972">
    <property type="term" value="P:negative regulation of G2/M transition of mitotic cell cycle"/>
    <property type="evidence" value="ECO:0007669"/>
    <property type="project" value="InterPro"/>
</dbReference>
<evidence type="ECO:0000313" key="2">
    <source>
        <dbReference type="EMBL" id="CAG5121866.1"/>
    </source>
</evidence>
<feature type="region of interest" description="Disordered" evidence="1">
    <location>
        <begin position="254"/>
        <end position="317"/>
    </location>
</feature>
<evidence type="ECO:0000313" key="3">
    <source>
        <dbReference type="Proteomes" id="UP000678393"/>
    </source>
</evidence>
<dbReference type="GO" id="GO:0030336">
    <property type="term" value="P:negative regulation of cell migration"/>
    <property type="evidence" value="ECO:0007669"/>
    <property type="project" value="InterPro"/>
</dbReference>
<proteinExistence type="predicted"/>
<keyword evidence="3" id="KW-1185">Reference proteome</keyword>
<dbReference type="InterPro" id="IPR031466">
    <property type="entry name" value="MIIP"/>
</dbReference>
<evidence type="ECO:0000256" key="1">
    <source>
        <dbReference type="SAM" id="MobiDB-lite"/>
    </source>
</evidence>
<dbReference type="PANTHER" id="PTHR34831">
    <property type="entry name" value="MIGRATION AND INVASION-INHIBITORY PROTEIN"/>
    <property type="match status" value="1"/>
</dbReference>
<dbReference type="OrthoDB" id="10002384at2759"/>
<feature type="compositionally biased region" description="Basic and acidic residues" evidence="1">
    <location>
        <begin position="285"/>
        <end position="317"/>
    </location>
</feature>
<dbReference type="AlphaFoldDB" id="A0A8S3Z561"/>
<dbReference type="EMBL" id="CAJHNH020001178">
    <property type="protein sequence ID" value="CAG5121866.1"/>
    <property type="molecule type" value="Genomic_DNA"/>
</dbReference>
<comment type="caution">
    <text evidence="2">The sequence shown here is derived from an EMBL/GenBank/DDBJ whole genome shotgun (WGS) entry which is preliminary data.</text>
</comment>
<accession>A0A8S3Z561</accession>
<feature type="region of interest" description="Disordered" evidence="1">
    <location>
        <begin position="132"/>
        <end position="181"/>
    </location>
</feature>
<feature type="compositionally biased region" description="Polar residues" evidence="1">
    <location>
        <begin position="166"/>
        <end position="177"/>
    </location>
</feature>
<dbReference type="Pfam" id="PF15734">
    <property type="entry name" value="MIIP"/>
    <property type="match status" value="1"/>
</dbReference>
<dbReference type="Proteomes" id="UP000678393">
    <property type="component" value="Unassembled WGS sequence"/>
</dbReference>
<organism evidence="2 3">
    <name type="scientific">Candidula unifasciata</name>
    <dbReference type="NCBI Taxonomy" id="100452"/>
    <lineage>
        <taxon>Eukaryota</taxon>
        <taxon>Metazoa</taxon>
        <taxon>Spiralia</taxon>
        <taxon>Lophotrochozoa</taxon>
        <taxon>Mollusca</taxon>
        <taxon>Gastropoda</taxon>
        <taxon>Heterobranchia</taxon>
        <taxon>Euthyneura</taxon>
        <taxon>Panpulmonata</taxon>
        <taxon>Eupulmonata</taxon>
        <taxon>Stylommatophora</taxon>
        <taxon>Helicina</taxon>
        <taxon>Helicoidea</taxon>
        <taxon>Geomitridae</taxon>
        <taxon>Candidula</taxon>
    </lineage>
</organism>
<protein>
    <submittedName>
        <fullName evidence="2">Uncharacterized protein</fullName>
    </submittedName>
</protein>
<feature type="region of interest" description="Disordered" evidence="1">
    <location>
        <begin position="591"/>
        <end position="614"/>
    </location>
</feature>
<reference evidence="2" key="1">
    <citation type="submission" date="2021-04" db="EMBL/GenBank/DDBJ databases">
        <authorList>
            <consortium name="Molecular Ecology Group"/>
        </authorList>
    </citation>
    <scope>NUCLEOTIDE SEQUENCE</scope>
</reference>
<name>A0A8S3Z561_9EUPU</name>
<feature type="compositionally biased region" description="Low complexity" evidence="1">
    <location>
        <begin position="597"/>
        <end position="609"/>
    </location>
</feature>
<gene>
    <name evidence="2" type="ORF">CUNI_LOCUS7424</name>
</gene>
<dbReference type="PANTHER" id="PTHR34831:SF1">
    <property type="entry name" value="MIGRATION AND INVASION-INHIBITORY PROTEIN"/>
    <property type="match status" value="1"/>
</dbReference>
<feature type="compositionally biased region" description="Basic and acidic residues" evidence="1">
    <location>
        <begin position="138"/>
        <end position="163"/>
    </location>
</feature>